<dbReference type="InterPro" id="IPR006035">
    <property type="entry name" value="Ureohydrolase"/>
</dbReference>
<evidence type="ECO:0000313" key="7">
    <source>
        <dbReference type="EMBL" id="KAJ8265615.1"/>
    </source>
</evidence>
<dbReference type="AlphaFoldDB" id="A0A9Q1DBZ9"/>
<evidence type="ECO:0000313" key="8">
    <source>
        <dbReference type="Proteomes" id="UP001152803"/>
    </source>
</evidence>
<protein>
    <recommendedName>
        <fullName evidence="9">Agmatinase</fullName>
    </recommendedName>
</protein>
<dbReference type="PANTHER" id="PTHR11358">
    <property type="entry name" value="ARGINASE/AGMATINASE"/>
    <property type="match status" value="1"/>
</dbReference>
<dbReference type="PRINTS" id="PR00116">
    <property type="entry name" value="ARGINASE"/>
</dbReference>
<comment type="caution">
    <text evidence="7">The sequence shown here is derived from an EMBL/GenBank/DDBJ whole genome shotgun (WGS) entry which is preliminary data.</text>
</comment>
<dbReference type="OrthoDB" id="9992747at2759"/>
<comment type="similarity">
    <text evidence="2">Belongs to the arginase family. Agmatinase subfamily.</text>
</comment>
<dbReference type="InterPro" id="IPR023696">
    <property type="entry name" value="Ureohydrolase_dom_sf"/>
</dbReference>
<gene>
    <name evidence="7" type="ORF">COCON_G00147140</name>
</gene>
<keyword evidence="4 6" id="KW-0378">Hydrolase</keyword>
<evidence type="ECO:0000256" key="3">
    <source>
        <dbReference type="ARBA" id="ARBA00022723"/>
    </source>
</evidence>
<evidence type="ECO:0000256" key="4">
    <source>
        <dbReference type="ARBA" id="ARBA00022801"/>
    </source>
</evidence>
<reference evidence="7" key="1">
    <citation type="journal article" date="2023" name="Science">
        <title>Genome structures resolve the early diversification of teleost fishes.</title>
        <authorList>
            <person name="Parey E."/>
            <person name="Louis A."/>
            <person name="Montfort J."/>
            <person name="Bouchez O."/>
            <person name="Roques C."/>
            <person name="Iampietro C."/>
            <person name="Lluch J."/>
            <person name="Castinel A."/>
            <person name="Donnadieu C."/>
            <person name="Desvignes T."/>
            <person name="Floi Bucao C."/>
            <person name="Jouanno E."/>
            <person name="Wen M."/>
            <person name="Mejri S."/>
            <person name="Dirks R."/>
            <person name="Jansen H."/>
            <person name="Henkel C."/>
            <person name="Chen W.J."/>
            <person name="Zahm M."/>
            <person name="Cabau C."/>
            <person name="Klopp C."/>
            <person name="Thompson A.W."/>
            <person name="Robinson-Rechavi M."/>
            <person name="Braasch I."/>
            <person name="Lecointre G."/>
            <person name="Bobe J."/>
            <person name="Postlethwait J.H."/>
            <person name="Berthelot C."/>
            <person name="Roest Crollius H."/>
            <person name="Guiguen Y."/>
        </authorList>
    </citation>
    <scope>NUCLEOTIDE SEQUENCE</scope>
    <source>
        <strain evidence="7">Concon-B</strain>
    </source>
</reference>
<dbReference type="InterPro" id="IPR020855">
    <property type="entry name" value="Ureohydrolase_Mn_BS"/>
</dbReference>
<dbReference type="InterPro" id="IPR005925">
    <property type="entry name" value="Agmatinase-rel"/>
</dbReference>
<evidence type="ECO:0000256" key="2">
    <source>
        <dbReference type="ARBA" id="ARBA00009227"/>
    </source>
</evidence>
<dbReference type="PANTHER" id="PTHR11358:SF26">
    <property type="entry name" value="GUANIDINO ACID HYDROLASE, MITOCHONDRIAL"/>
    <property type="match status" value="1"/>
</dbReference>
<accession>A0A9Q1DBZ9</accession>
<dbReference type="NCBIfam" id="TIGR01230">
    <property type="entry name" value="agmatinase"/>
    <property type="match status" value="1"/>
</dbReference>
<dbReference type="Gene3D" id="3.40.800.10">
    <property type="entry name" value="Ureohydrolase domain"/>
    <property type="match status" value="1"/>
</dbReference>
<dbReference type="EMBL" id="JAFJMO010000010">
    <property type="protein sequence ID" value="KAJ8265615.1"/>
    <property type="molecule type" value="Genomic_DNA"/>
</dbReference>
<keyword evidence="5" id="KW-0464">Manganese</keyword>
<proteinExistence type="inferred from homology"/>
<dbReference type="FunFam" id="3.40.800.10:FF:000002">
    <property type="entry name" value="Agmatinase"/>
    <property type="match status" value="1"/>
</dbReference>
<evidence type="ECO:0000256" key="1">
    <source>
        <dbReference type="ARBA" id="ARBA00001936"/>
    </source>
</evidence>
<keyword evidence="8" id="KW-1185">Reference proteome</keyword>
<evidence type="ECO:0008006" key="9">
    <source>
        <dbReference type="Google" id="ProtNLM"/>
    </source>
</evidence>
<dbReference type="GO" id="GO:0046872">
    <property type="term" value="F:metal ion binding"/>
    <property type="evidence" value="ECO:0007669"/>
    <property type="project" value="UniProtKB-KW"/>
</dbReference>
<dbReference type="Proteomes" id="UP001152803">
    <property type="component" value="Unassembled WGS sequence"/>
</dbReference>
<comment type="cofactor">
    <cofactor evidence="1">
        <name>Mn(2+)</name>
        <dbReference type="ChEBI" id="CHEBI:29035"/>
    </cofactor>
</comment>
<dbReference type="PROSITE" id="PS51409">
    <property type="entry name" value="ARGINASE_2"/>
    <property type="match status" value="1"/>
</dbReference>
<sequence length="378" mass="41423">MFSLLKSVSKRRIDLLQTLRLKSSSSISGVSVFTREARQTSVCGGEHLDNAPTIKDLKRRFSDKRPYNVPPSAEFVARVSGIATMGKLPFQDSAEGLDAAFVGVPIDQGTSNRPGARFGPRHIRAESAMLRSFNGGTKAAPYESLMVADIGDVNVNMYDLKDTCKRIREAYRKILATNCIPLTMGGDHTIAYPILQAVAEKHGPVGLIHVDAHSDTSDVVFWEKITHGTPFRRCVEEGLLDCQRVVQIGMRGTTYSSDTYQWGRDQGFRVVQAEECWHKSLSPLMAEVRKQMGQGPVYLSFDIDALDPAFAPGTGTPEIGGLTPIQGLEIIRGCRGLNLIGCDLVEVSPPYDTTGNTALTGANLLFEMMCALPMIKYY</sequence>
<dbReference type="PROSITE" id="PS01053">
    <property type="entry name" value="ARGINASE_1"/>
    <property type="match status" value="1"/>
</dbReference>
<dbReference type="GO" id="GO:0033389">
    <property type="term" value="P:putrescine biosynthetic process from arginine, via agmatine"/>
    <property type="evidence" value="ECO:0007669"/>
    <property type="project" value="TreeGrafter"/>
</dbReference>
<name>A0A9Q1DBZ9_CONCO</name>
<evidence type="ECO:0000256" key="6">
    <source>
        <dbReference type="RuleBase" id="RU003684"/>
    </source>
</evidence>
<evidence type="ECO:0000256" key="5">
    <source>
        <dbReference type="ARBA" id="ARBA00023211"/>
    </source>
</evidence>
<keyword evidence="3" id="KW-0479">Metal-binding</keyword>
<organism evidence="7 8">
    <name type="scientific">Conger conger</name>
    <name type="common">Conger eel</name>
    <name type="synonym">Muraena conger</name>
    <dbReference type="NCBI Taxonomy" id="82655"/>
    <lineage>
        <taxon>Eukaryota</taxon>
        <taxon>Metazoa</taxon>
        <taxon>Chordata</taxon>
        <taxon>Craniata</taxon>
        <taxon>Vertebrata</taxon>
        <taxon>Euteleostomi</taxon>
        <taxon>Actinopterygii</taxon>
        <taxon>Neopterygii</taxon>
        <taxon>Teleostei</taxon>
        <taxon>Anguilliformes</taxon>
        <taxon>Congridae</taxon>
        <taxon>Conger</taxon>
    </lineage>
</organism>
<dbReference type="GO" id="GO:0008783">
    <property type="term" value="F:agmatinase activity"/>
    <property type="evidence" value="ECO:0007669"/>
    <property type="project" value="TreeGrafter"/>
</dbReference>
<dbReference type="Pfam" id="PF00491">
    <property type="entry name" value="Arginase"/>
    <property type="match status" value="1"/>
</dbReference>
<dbReference type="SUPFAM" id="SSF52768">
    <property type="entry name" value="Arginase/deacetylase"/>
    <property type="match status" value="1"/>
</dbReference>
<dbReference type="GO" id="GO:0047971">
    <property type="term" value="F:guanidinobutyrase activity"/>
    <property type="evidence" value="ECO:0007669"/>
    <property type="project" value="UniProtKB-ARBA"/>
</dbReference>
<dbReference type="CDD" id="cd11592">
    <property type="entry name" value="Agmatinase_PAH"/>
    <property type="match status" value="1"/>
</dbReference>